<dbReference type="FunCoup" id="A0A212RIZ5">
    <property type="interactions" value="84"/>
</dbReference>
<feature type="transmembrane region" description="Helical" evidence="8">
    <location>
        <begin position="276"/>
        <end position="298"/>
    </location>
</feature>
<proteinExistence type="inferred from homology"/>
<evidence type="ECO:0000259" key="9">
    <source>
        <dbReference type="PROSITE" id="PS51012"/>
    </source>
</evidence>
<evidence type="ECO:0000256" key="5">
    <source>
        <dbReference type="ARBA" id="ARBA00022692"/>
    </source>
</evidence>
<dbReference type="AlphaFoldDB" id="A0A212RIZ5"/>
<dbReference type="PANTHER" id="PTHR30294">
    <property type="entry name" value="MEMBRANE COMPONENT OF ABC TRANSPORTER YHHJ-RELATED"/>
    <property type="match status" value="1"/>
</dbReference>
<name>A0A212RIZ5_9CHLR</name>
<protein>
    <submittedName>
        <fullName evidence="10">ABC-2 type transport system permease protein</fullName>
    </submittedName>
</protein>
<dbReference type="Pfam" id="PF12698">
    <property type="entry name" value="ABC2_membrane_3"/>
    <property type="match status" value="1"/>
</dbReference>
<keyword evidence="7 8" id="KW-0472">Membrane</keyword>
<evidence type="ECO:0000256" key="1">
    <source>
        <dbReference type="ARBA" id="ARBA00004651"/>
    </source>
</evidence>
<sequence length="419" mass="45901">MLNQILAFTWKDLKIFFKDPGAVALIFLQPFMFIVVMSYALGGLFEPGKDPIRILVVNQDMGTQAATIIRQLDEMEAFQVETAWEGQPLTREMAEKLILQGKRNLALVFPPDFSEVLAQDPGATPRRRTRIWVIVDPATSSPFVEPILGTLQGLIERSTYTAMMPKGLDYLFTQLAPQVPPEQREAFKARAQEAMSGGLLGGEEPVVALERTAPPGMRVEKLPNTFQQNVPGYTIYGVFWIVSLLAGSVLQEKREGTFRRLLAAPMSRAVMLTGKLLPYYLINLIQIAIMLGASSWLFGLSLGRSPLALLAVSLAAAAAATGLGVLVAAIVRTEAQAGGLTVLLLLTMSALGGCFVPRFVMPDWLQTLGLLTPHAWALDAYQDLLVRGYGLQEVWPKVGALTAFAAAFFGLGVWRFRFD</sequence>
<dbReference type="PANTHER" id="PTHR30294:SF38">
    <property type="entry name" value="TRANSPORT PERMEASE PROTEIN"/>
    <property type="match status" value="1"/>
</dbReference>
<evidence type="ECO:0000256" key="3">
    <source>
        <dbReference type="ARBA" id="ARBA00022448"/>
    </source>
</evidence>
<dbReference type="OrthoDB" id="3078158at2"/>
<keyword evidence="3" id="KW-0813">Transport</keyword>
<feature type="transmembrane region" description="Helical" evidence="8">
    <location>
        <begin position="233"/>
        <end position="250"/>
    </location>
</feature>
<keyword evidence="11" id="KW-1185">Reference proteome</keyword>
<dbReference type="Gene3D" id="3.40.1710.10">
    <property type="entry name" value="abc type-2 transporter like domain"/>
    <property type="match status" value="1"/>
</dbReference>
<organism evidence="10 11">
    <name type="scientific">Thermoflexus hugenholtzii JAD2</name>
    <dbReference type="NCBI Taxonomy" id="877466"/>
    <lineage>
        <taxon>Bacteria</taxon>
        <taxon>Bacillati</taxon>
        <taxon>Chloroflexota</taxon>
        <taxon>Thermoflexia</taxon>
        <taxon>Thermoflexales</taxon>
        <taxon>Thermoflexaceae</taxon>
        <taxon>Thermoflexus</taxon>
    </lineage>
</organism>
<feature type="transmembrane region" description="Helical" evidence="8">
    <location>
        <begin position="310"/>
        <end position="331"/>
    </location>
</feature>
<dbReference type="InterPro" id="IPR013525">
    <property type="entry name" value="ABC2_TM"/>
</dbReference>
<dbReference type="PROSITE" id="PS51012">
    <property type="entry name" value="ABC_TM2"/>
    <property type="match status" value="1"/>
</dbReference>
<keyword evidence="4" id="KW-1003">Cell membrane</keyword>
<evidence type="ECO:0000256" key="7">
    <source>
        <dbReference type="ARBA" id="ARBA00023136"/>
    </source>
</evidence>
<dbReference type="InterPro" id="IPR051449">
    <property type="entry name" value="ABC-2_transporter_component"/>
</dbReference>
<evidence type="ECO:0000256" key="4">
    <source>
        <dbReference type="ARBA" id="ARBA00022475"/>
    </source>
</evidence>
<reference evidence="11" key="1">
    <citation type="submission" date="2017-06" db="EMBL/GenBank/DDBJ databases">
        <authorList>
            <person name="Varghese N."/>
            <person name="Submissions S."/>
        </authorList>
    </citation>
    <scope>NUCLEOTIDE SEQUENCE [LARGE SCALE GENOMIC DNA]</scope>
    <source>
        <strain evidence="11">JAD2</strain>
    </source>
</reference>
<evidence type="ECO:0000313" key="10">
    <source>
        <dbReference type="EMBL" id="SNB72364.1"/>
    </source>
</evidence>
<dbReference type="Proteomes" id="UP000197025">
    <property type="component" value="Unassembled WGS sequence"/>
</dbReference>
<feature type="transmembrane region" description="Helical" evidence="8">
    <location>
        <begin position="394"/>
        <end position="414"/>
    </location>
</feature>
<comment type="similarity">
    <text evidence="2">Belongs to the ABC-2 integral membrane protein family.</text>
</comment>
<comment type="subcellular location">
    <subcellularLocation>
        <location evidence="1">Cell membrane</location>
        <topology evidence="1">Multi-pass membrane protein</topology>
    </subcellularLocation>
</comment>
<dbReference type="InParanoid" id="A0A212RIZ5"/>
<accession>A0A212RIZ5</accession>
<evidence type="ECO:0000313" key="11">
    <source>
        <dbReference type="Proteomes" id="UP000197025"/>
    </source>
</evidence>
<feature type="domain" description="ABC transmembrane type-2" evidence="9">
    <location>
        <begin position="193"/>
        <end position="419"/>
    </location>
</feature>
<dbReference type="InterPro" id="IPR047817">
    <property type="entry name" value="ABC2_TM_bact-type"/>
</dbReference>
<feature type="transmembrane region" description="Helical" evidence="8">
    <location>
        <begin position="338"/>
        <end position="360"/>
    </location>
</feature>
<feature type="transmembrane region" description="Helical" evidence="8">
    <location>
        <begin position="21"/>
        <end position="45"/>
    </location>
</feature>
<evidence type="ECO:0000256" key="2">
    <source>
        <dbReference type="ARBA" id="ARBA00007783"/>
    </source>
</evidence>
<dbReference type="RefSeq" id="WP_088572043.1">
    <property type="nucleotide sequence ID" value="NZ_FYEK01000061.1"/>
</dbReference>
<keyword evidence="6 8" id="KW-1133">Transmembrane helix</keyword>
<evidence type="ECO:0000256" key="8">
    <source>
        <dbReference type="SAM" id="Phobius"/>
    </source>
</evidence>
<dbReference type="GO" id="GO:0005886">
    <property type="term" value="C:plasma membrane"/>
    <property type="evidence" value="ECO:0007669"/>
    <property type="project" value="UniProtKB-SubCell"/>
</dbReference>
<dbReference type="GO" id="GO:0140359">
    <property type="term" value="F:ABC-type transporter activity"/>
    <property type="evidence" value="ECO:0007669"/>
    <property type="project" value="InterPro"/>
</dbReference>
<evidence type="ECO:0000256" key="6">
    <source>
        <dbReference type="ARBA" id="ARBA00022989"/>
    </source>
</evidence>
<keyword evidence="5 8" id="KW-0812">Transmembrane</keyword>
<gene>
    <name evidence="10" type="ORF">SAMN02746019_00015840</name>
</gene>
<dbReference type="EMBL" id="FYEK01000061">
    <property type="protein sequence ID" value="SNB72364.1"/>
    <property type="molecule type" value="Genomic_DNA"/>
</dbReference>